<dbReference type="PANTHER" id="PTHR11439">
    <property type="entry name" value="GAG-POL-RELATED RETROTRANSPOSON"/>
    <property type="match status" value="1"/>
</dbReference>
<reference evidence="1" key="1">
    <citation type="submission" date="2015-10" db="EMBL/GenBank/DDBJ databases">
        <authorList>
            <person name="Martinez-Garcia P.J."/>
            <person name="Crepeau M.W."/>
            <person name="Puiu D."/>
            <person name="Gonzalez-Ibeas D."/>
            <person name="Whalen J."/>
            <person name="Stevens K."/>
            <person name="Paul R."/>
            <person name="Butterfield T."/>
            <person name="Britton M."/>
            <person name="Reagan R."/>
            <person name="Chakraborty S."/>
            <person name="Walawage S.L."/>
            <person name="Vasquez-Gross H.A."/>
            <person name="Cardeno C."/>
            <person name="Famula R."/>
            <person name="Pratt K."/>
            <person name="Kuruganti S."/>
            <person name="Aradhya M.K."/>
            <person name="Leslie C.A."/>
            <person name="Dandekar A.M."/>
            <person name="Salzberg S.L."/>
            <person name="Wegrzyn J.L."/>
            <person name="Langley C.H."/>
            <person name="Neale D.B."/>
        </authorList>
    </citation>
    <scope>NUCLEOTIDE SEQUENCE</scope>
    <source>
        <tissue evidence="1">Leaves</tissue>
    </source>
</reference>
<reference evidence="1" key="2">
    <citation type="submission" date="2020-03" db="EMBL/GenBank/DDBJ databases">
        <title>Walnut 2.0.</title>
        <authorList>
            <person name="Marrano A."/>
            <person name="Britton M."/>
            <person name="Zimin A.V."/>
            <person name="Zaini P.A."/>
            <person name="Workman R."/>
            <person name="Puiu D."/>
            <person name="Bianco L."/>
            <person name="Allen B.J."/>
            <person name="Troggio M."/>
            <person name="Leslie C.A."/>
            <person name="Timp W."/>
            <person name="Dendekar A."/>
            <person name="Salzberg S.L."/>
            <person name="Neale D.B."/>
        </authorList>
    </citation>
    <scope>NUCLEOTIDE SEQUENCE</scope>
    <source>
        <tissue evidence="1">Leaves</tissue>
    </source>
</reference>
<dbReference type="EMBL" id="LIHL02000012">
    <property type="protein sequence ID" value="KAF5452256.1"/>
    <property type="molecule type" value="Genomic_DNA"/>
</dbReference>
<evidence type="ECO:0000313" key="2">
    <source>
        <dbReference type="Proteomes" id="UP000619265"/>
    </source>
</evidence>
<feature type="non-terminal residue" evidence="1">
    <location>
        <position position="188"/>
    </location>
</feature>
<organism evidence="1 2">
    <name type="scientific">Juglans regia</name>
    <name type="common">English walnut</name>
    <dbReference type="NCBI Taxonomy" id="51240"/>
    <lineage>
        <taxon>Eukaryota</taxon>
        <taxon>Viridiplantae</taxon>
        <taxon>Streptophyta</taxon>
        <taxon>Embryophyta</taxon>
        <taxon>Tracheophyta</taxon>
        <taxon>Spermatophyta</taxon>
        <taxon>Magnoliopsida</taxon>
        <taxon>eudicotyledons</taxon>
        <taxon>Gunneridae</taxon>
        <taxon>Pentapetalae</taxon>
        <taxon>rosids</taxon>
        <taxon>fabids</taxon>
        <taxon>Fagales</taxon>
        <taxon>Juglandaceae</taxon>
        <taxon>Juglans</taxon>
    </lineage>
</organism>
<dbReference type="InterPro" id="IPR043502">
    <property type="entry name" value="DNA/RNA_pol_sf"/>
</dbReference>
<dbReference type="SUPFAM" id="SSF56672">
    <property type="entry name" value="DNA/RNA polymerases"/>
    <property type="match status" value="1"/>
</dbReference>
<dbReference type="Gramene" id="Jr12_10310_p1">
    <property type="protein sequence ID" value="cds.Jr12_10310_p1"/>
    <property type="gene ID" value="Jr12_10310"/>
</dbReference>
<proteinExistence type="predicted"/>
<evidence type="ECO:0000313" key="1">
    <source>
        <dbReference type="EMBL" id="KAF5452256.1"/>
    </source>
</evidence>
<accession>A0A833TPA0</accession>
<name>A0A833TPA0_JUGRE</name>
<dbReference type="CDD" id="cd09272">
    <property type="entry name" value="RNase_HI_RT_Ty1"/>
    <property type="match status" value="1"/>
</dbReference>
<sequence length="188" mass="21133">MLGCKPLKLPLEQNSKLSKEDGTPISDPSIYRRLIGRLLYLTITRPDISFAVQLLSQFMDKPMSTHLAAVYKILRYIKTSPGQGILLSSSSQIQLRAYCDSDWASCPDSRRSTTGYCIFLGQSLVSWKSKKQNVVSRSSAESEYRSMATTCSELTWLRYLLQDLGLHHPQPVFLFCDNQAALHIAANP</sequence>
<dbReference type="PANTHER" id="PTHR11439:SF494">
    <property type="entry name" value="CYSTEINE-RICH RLK (RECEPTOR-LIKE PROTEIN KINASE) 8"/>
    <property type="match status" value="1"/>
</dbReference>
<evidence type="ECO:0008006" key="3">
    <source>
        <dbReference type="Google" id="ProtNLM"/>
    </source>
</evidence>
<protein>
    <recommendedName>
        <fullName evidence="3">Secreted RxLR effector protein 161-like</fullName>
    </recommendedName>
</protein>
<comment type="caution">
    <text evidence="1">The sequence shown here is derived from an EMBL/GenBank/DDBJ whole genome shotgun (WGS) entry which is preliminary data.</text>
</comment>
<dbReference type="AlphaFoldDB" id="A0A833TPA0"/>
<gene>
    <name evidence="1" type="ORF">F2P56_027276</name>
</gene>
<dbReference type="Proteomes" id="UP000619265">
    <property type="component" value="Unassembled WGS sequence"/>
</dbReference>